<reference evidence="3" key="1">
    <citation type="submission" date="2015-01" db="EMBL/GenBank/DDBJ databases">
        <authorList>
            <person name="Manzoor Shahid"/>
            <person name="Zubair Saima"/>
        </authorList>
    </citation>
    <scope>NUCLEOTIDE SEQUENCE [LARGE SCALE GENOMIC DNA]</scope>
    <source>
        <strain evidence="3">V1</strain>
    </source>
</reference>
<proteinExistence type="predicted"/>
<dbReference type="GeneID" id="57753081"/>
<dbReference type="Proteomes" id="UP000323594">
    <property type="component" value="Chromosome"/>
</dbReference>
<evidence type="ECO:0000313" key="4">
    <source>
        <dbReference type="Proteomes" id="UP000323594"/>
    </source>
</evidence>
<sequence length="305" mass="35801">MILSVSRRTDIPAFYSEWFVKRLKEGFVYSRNPVNHKMVSKIILSPDLVEAIVFWTKNAIPLVQYLDEIEKIGYDKYCFLYTITNYSNDIERYLFNKKEIVDNFILLSKRIGKEKMIWRYDPILLNDRYDLNFHKESFKELCEQIGEYCDHVVISFIDIYTRNKDYFKEVSEERKLDILKNFLDIAKPKGIPIHSCCEQQTEAQYLRKTACISCELIKSVTGLDAHYQKDKGQRKECLCLESVDIGAYNTCGNGCTYCYADRGVNVMSKYDLNSPILCDKIYNDDVIKERVNRKIINGQLTLEGF</sequence>
<dbReference type="OrthoDB" id="9771212at2"/>
<evidence type="ECO:0000313" key="2">
    <source>
        <dbReference type="EMBL" id="QEJ98298.1"/>
    </source>
</evidence>
<dbReference type="InterPro" id="IPR014998">
    <property type="entry name" value="DUF1848"/>
</dbReference>
<dbReference type="Proteomes" id="UP000042527">
    <property type="component" value="Unassembled WGS sequence"/>
</dbReference>
<dbReference type="Pfam" id="PF08902">
    <property type="entry name" value="DUF1848"/>
    <property type="match status" value="1"/>
</dbReference>
<dbReference type="AlphaFoldDB" id="A0A0B7GV23"/>
<keyword evidence="3" id="KW-1185">Reference proteome</keyword>
<name>A0A0B7GV23_TREPH</name>
<evidence type="ECO:0000313" key="3">
    <source>
        <dbReference type="Proteomes" id="UP000042527"/>
    </source>
</evidence>
<evidence type="ECO:0000313" key="1">
    <source>
        <dbReference type="EMBL" id="CEM62494.1"/>
    </source>
</evidence>
<protein>
    <submittedName>
        <fullName evidence="2">DUF1848 domain-containing protein</fullName>
    </submittedName>
</protein>
<dbReference type="RefSeq" id="WP_024753563.1">
    <property type="nucleotide sequence ID" value="NZ_CDNC01000033.1"/>
</dbReference>
<reference evidence="1" key="2">
    <citation type="submission" date="2015-01" db="EMBL/GenBank/DDBJ databases">
        <authorList>
            <person name="Xiang T."/>
            <person name="Song Y."/>
            <person name="Huang L."/>
            <person name="Wang B."/>
            <person name="Wu P."/>
        </authorList>
    </citation>
    <scope>NUCLEOTIDE SEQUENCE [LARGE SCALE GENOMIC DNA]</scope>
    <source>
        <strain evidence="1">V1</strain>
    </source>
</reference>
<accession>A0A0B7GV23</accession>
<gene>
    <name evidence="2" type="ORF">FUT82_10005</name>
    <name evidence="1" type="ORF">TPHV1_390009</name>
</gene>
<dbReference type="EMBL" id="CP042817">
    <property type="protein sequence ID" value="QEJ98298.1"/>
    <property type="molecule type" value="Genomic_DNA"/>
</dbReference>
<organism evidence="1 3">
    <name type="scientific">Treponema phagedenis</name>
    <dbReference type="NCBI Taxonomy" id="162"/>
    <lineage>
        <taxon>Bacteria</taxon>
        <taxon>Pseudomonadati</taxon>
        <taxon>Spirochaetota</taxon>
        <taxon>Spirochaetia</taxon>
        <taxon>Spirochaetales</taxon>
        <taxon>Treponemataceae</taxon>
        <taxon>Treponema</taxon>
    </lineage>
</organism>
<dbReference type="EMBL" id="CDNC01000033">
    <property type="protein sequence ID" value="CEM62494.1"/>
    <property type="molecule type" value="Genomic_DNA"/>
</dbReference>
<reference evidence="2 4" key="3">
    <citation type="submission" date="2019-08" db="EMBL/GenBank/DDBJ databases">
        <authorList>
            <person name="Kuhnert P."/>
        </authorList>
    </citation>
    <scope>NUCLEOTIDE SEQUENCE [LARGE SCALE GENOMIC DNA]</scope>
    <source>
        <strain evidence="2 4">B36.5</strain>
    </source>
</reference>